<dbReference type="SUPFAM" id="SSF47384">
    <property type="entry name" value="Homodimeric domain of signal transducing histidine kinase"/>
    <property type="match status" value="1"/>
</dbReference>
<dbReference type="CDD" id="cd00075">
    <property type="entry name" value="HATPase"/>
    <property type="match status" value="1"/>
</dbReference>
<dbReference type="GO" id="GO:0000155">
    <property type="term" value="F:phosphorelay sensor kinase activity"/>
    <property type="evidence" value="ECO:0007669"/>
    <property type="project" value="InterPro"/>
</dbReference>
<feature type="domain" description="Response regulatory" evidence="7">
    <location>
        <begin position="1038"/>
        <end position="1158"/>
    </location>
</feature>
<dbReference type="PROSITE" id="PS50110">
    <property type="entry name" value="RESPONSE_REGULATORY"/>
    <property type="match status" value="1"/>
</dbReference>
<evidence type="ECO:0000256" key="4">
    <source>
        <dbReference type="PROSITE-ProRule" id="PRU00169"/>
    </source>
</evidence>
<evidence type="ECO:0000313" key="9">
    <source>
        <dbReference type="Proteomes" id="UP000316921"/>
    </source>
</evidence>
<dbReference type="InterPro" id="IPR013783">
    <property type="entry name" value="Ig-like_fold"/>
</dbReference>
<feature type="region of interest" description="Disordered" evidence="5">
    <location>
        <begin position="1158"/>
        <end position="1181"/>
    </location>
</feature>
<dbReference type="InterPro" id="IPR036097">
    <property type="entry name" value="HisK_dim/P_sf"/>
</dbReference>
<dbReference type="PANTHER" id="PTHR43065:SF42">
    <property type="entry name" value="TWO-COMPONENT SENSOR PPRA"/>
    <property type="match status" value="1"/>
</dbReference>
<evidence type="ECO:0000256" key="3">
    <source>
        <dbReference type="ARBA" id="ARBA00022553"/>
    </source>
</evidence>
<evidence type="ECO:0000256" key="1">
    <source>
        <dbReference type="ARBA" id="ARBA00000085"/>
    </source>
</evidence>
<dbReference type="KEGG" id="pbap:Pla133_44000"/>
<dbReference type="Gene3D" id="3.40.50.2300">
    <property type="match status" value="1"/>
</dbReference>
<evidence type="ECO:0000259" key="7">
    <source>
        <dbReference type="PROSITE" id="PS50110"/>
    </source>
</evidence>
<dbReference type="Pfam" id="PF02518">
    <property type="entry name" value="HATPase_c"/>
    <property type="match status" value="1"/>
</dbReference>
<dbReference type="InterPro" id="IPR003594">
    <property type="entry name" value="HATPase_dom"/>
</dbReference>
<evidence type="ECO:0000259" key="6">
    <source>
        <dbReference type="PROSITE" id="PS50109"/>
    </source>
</evidence>
<dbReference type="InterPro" id="IPR003661">
    <property type="entry name" value="HisK_dim/P_dom"/>
</dbReference>
<dbReference type="CDD" id="cd00082">
    <property type="entry name" value="HisKA"/>
    <property type="match status" value="1"/>
</dbReference>
<dbReference type="PRINTS" id="PR00344">
    <property type="entry name" value="BCTRLSENSOR"/>
</dbReference>
<dbReference type="Proteomes" id="UP000316921">
    <property type="component" value="Chromosome"/>
</dbReference>
<dbReference type="SUPFAM" id="SSF55874">
    <property type="entry name" value="ATPase domain of HSP90 chaperone/DNA topoisomerase II/histidine kinase"/>
    <property type="match status" value="1"/>
</dbReference>
<dbReference type="SMART" id="SM00388">
    <property type="entry name" value="HisKA"/>
    <property type="match status" value="1"/>
</dbReference>
<organism evidence="8 9">
    <name type="scientific">Engelhardtia mirabilis</name>
    <dbReference type="NCBI Taxonomy" id="2528011"/>
    <lineage>
        <taxon>Bacteria</taxon>
        <taxon>Pseudomonadati</taxon>
        <taxon>Planctomycetota</taxon>
        <taxon>Planctomycetia</taxon>
        <taxon>Planctomycetia incertae sedis</taxon>
        <taxon>Engelhardtia</taxon>
    </lineage>
</organism>
<comment type="catalytic activity">
    <reaction evidence="1">
        <text>ATP + protein L-histidine = ADP + protein N-phospho-L-histidine.</text>
        <dbReference type="EC" id="2.7.13.3"/>
    </reaction>
</comment>
<dbReference type="EC" id="2.7.13.3" evidence="2"/>
<feature type="domain" description="Histidine kinase" evidence="6">
    <location>
        <begin position="802"/>
        <end position="1018"/>
    </location>
</feature>
<proteinExistence type="predicted"/>
<dbReference type="InterPro" id="IPR011006">
    <property type="entry name" value="CheY-like_superfamily"/>
</dbReference>
<dbReference type="SUPFAM" id="SSF63829">
    <property type="entry name" value="Calcium-dependent phosphotriesterase"/>
    <property type="match status" value="1"/>
</dbReference>
<dbReference type="RefSeq" id="WP_145069044.1">
    <property type="nucleotide sequence ID" value="NZ_CP036287.1"/>
</dbReference>
<dbReference type="InterPro" id="IPR036890">
    <property type="entry name" value="HATPase_C_sf"/>
</dbReference>
<dbReference type="Pfam" id="PF00072">
    <property type="entry name" value="Response_reg"/>
    <property type="match status" value="1"/>
</dbReference>
<keyword evidence="9" id="KW-1185">Reference proteome</keyword>
<keyword evidence="3 4" id="KW-0597">Phosphoprotein</keyword>
<accession>A0A518BQM8</accession>
<dbReference type="Gene3D" id="2.130.10.10">
    <property type="entry name" value="YVTN repeat-like/Quinoprotein amine dehydrogenase"/>
    <property type="match status" value="2"/>
</dbReference>
<dbReference type="Pfam" id="PF07494">
    <property type="entry name" value="Reg_prop"/>
    <property type="match status" value="1"/>
</dbReference>
<evidence type="ECO:0000256" key="5">
    <source>
        <dbReference type="SAM" id="MobiDB-lite"/>
    </source>
</evidence>
<gene>
    <name evidence="8" type="ORF">Pla133_44000</name>
</gene>
<dbReference type="SMART" id="SM00387">
    <property type="entry name" value="HATPase_c"/>
    <property type="match status" value="1"/>
</dbReference>
<dbReference type="CDD" id="cd00156">
    <property type="entry name" value="REC"/>
    <property type="match status" value="1"/>
</dbReference>
<dbReference type="InterPro" id="IPR004358">
    <property type="entry name" value="Sig_transdc_His_kin-like_C"/>
</dbReference>
<feature type="compositionally biased region" description="Gly residues" evidence="5">
    <location>
        <begin position="1164"/>
        <end position="1181"/>
    </location>
</feature>
<dbReference type="InterPro" id="IPR011110">
    <property type="entry name" value="Reg_prop"/>
</dbReference>
<reference evidence="8 9" key="1">
    <citation type="submission" date="2019-02" db="EMBL/GenBank/DDBJ databases">
        <title>Deep-cultivation of Planctomycetes and their phenomic and genomic characterization uncovers novel biology.</title>
        <authorList>
            <person name="Wiegand S."/>
            <person name="Jogler M."/>
            <person name="Boedeker C."/>
            <person name="Pinto D."/>
            <person name="Vollmers J."/>
            <person name="Rivas-Marin E."/>
            <person name="Kohn T."/>
            <person name="Peeters S.H."/>
            <person name="Heuer A."/>
            <person name="Rast P."/>
            <person name="Oberbeckmann S."/>
            <person name="Bunk B."/>
            <person name="Jeske O."/>
            <person name="Meyerdierks A."/>
            <person name="Storesund J.E."/>
            <person name="Kallscheuer N."/>
            <person name="Luecker S."/>
            <person name="Lage O.M."/>
            <person name="Pohl T."/>
            <person name="Merkel B.J."/>
            <person name="Hornburger P."/>
            <person name="Mueller R.-W."/>
            <person name="Bruemmer F."/>
            <person name="Labrenz M."/>
            <person name="Spormann A.M."/>
            <person name="Op den Camp H."/>
            <person name="Overmann J."/>
            <person name="Amann R."/>
            <person name="Jetten M.S.M."/>
            <person name="Mascher T."/>
            <person name="Medema M.H."/>
            <person name="Devos D.P."/>
            <person name="Kaster A.-K."/>
            <person name="Ovreas L."/>
            <person name="Rohde M."/>
            <person name="Galperin M.Y."/>
            <person name="Jogler C."/>
        </authorList>
    </citation>
    <scope>NUCLEOTIDE SEQUENCE [LARGE SCALE GENOMIC DNA]</scope>
    <source>
        <strain evidence="8 9">Pla133</strain>
    </source>
</reference>
<dbReference type="AlphaFoldDB" id="A0A518BQM8"/>
<sequence>MSRPEISLNALRVGAAIVALAFPAFGQGLMVDSYTAADGLASSMVLDVRQAPGGHRWFAARGGLFEYDGADFKRLFADQLVPGTPVRFVRFADDGEPWIVCSPDTVLHGEQGQLTSLEPFASANELQPACDFEVVGSGADAFAVVSTETRGLLCWDGSEWSAVNGPRDRARPIERFGDRIVVGLDDGLATVDRTGTLSPLALDGELPPGSIVGLCAATAADSLLVLGAEGWLARVWARGEVELLARGLPAPVVTGGSLVALVEDGRGATIYGTPWAIFHHDAATGSVRKIDRHSGLVADGVNALWRDDEGLVWLASDLGAMKIADPGLQFFDENVGLCEGEVSAIASLGDGRIVLGHHGALTVVGSAGLRHVPLPGADPTRPALARVMDLEADGKGGVWIAVNGLGIGHFDGEGPPQLVLPPAEAKGWLSSVHPWGDELLVTTGDEVWLFDGESFERAFGGIGESAGLRRLEVTDDGRVLVASALGVWIGGSGGWRQVTAAEGDRPQTHLTNHFYTVYQSGDGRVWCGSARGLWLLEGDRLVRAPLSPPLERPVYSVVEDDRGRLWIGTDNGFECAHDGRVTSLEWMAERTGLESNRAAVEIDGFGRIWIGTTDGVTVFPANFEVERQPPRLELLSMTVGAVTQPLHATARLEAARDDLRLLVGSRSLLSERNVEFRYRGAGLTEWSYESGAGHLDAHFTGLPAGEHQVEIQARSAGSAWSDSLFSPRILAVGPVWSRWWFVTLLTLLSVGAALGVYRATSDHRRARALEVEVERRTRELQSTMAELAKTNQLRSLGMLAGGIAHDLRNVLTILTGNLSLLRMETALAENPLLDASDVALDRAAQLAAQLQTFATGGEPVRRPVSVAEVVEETASMAFAGSRIAVTVEAQEELHRAEADPGQLRQVFENLLLNARQCQPDGGSVRIVLRNHRVDGAEATERAVGEGEYLCVEVCDDGPGIPVQIQARVFDPFFTTREGGTGLGLATSNSIVKRHGGVIGLESASGRGTTFRILLPAAEGELIAEPSEVAARGTSGRERVLVVDDDRHVGLLLMEMLQVSGFEAEVADSSMYALQLLDRASTEGRPFTLAIIDQTLPGDLSGVEILRRLRQRSPQLRAVASSGYSEDGVMARYAEHGFQAALPKPYRLHDLSRTLSHLAPVPHAAGGGHDGAGNGTQLGDGR</sequence>
<dbReference type="EMBL" id="CP036287">
    <property type="protein sequence ID" value="QDU69281.1"/>
    <property type="molecule type" value="Genomic_DNA"/>
</dbReference>
<dbReference type="InterPro" id="IPR001789">
    <property type="entry name" value="Sig_transdc_resp-reg_receiver"/>
</dbReference>
<dbReference type="Gene3D" id="1.10.287.130">
    <property type="match status" value="1"/>
</dbReference>
<protein>
    <recommendedName>
        <fullName evidence="2">histidine kinase</fullName>
        <ecNumber evidence="2">2.7.13.3</ecNumber>
    </recommendedName>
</protein>
<evidence type="ECO:0000313" key="8">
    <source>
        <dbReference type="EMBL" id="QDU69281.1"/>
    </source>
</evidence>
<dbReference type="InterPro" id="IPR005467">
    <property type="entry name" value="His_kinase_dom"/>
</dbReference>
<dbReference type="Gene3D" id="2.60.40.10">
    <property type="entry name" value="Immunoglobulins"/>
    <property type="match status" value="1"/>
</dbReference>
<dbReference type="PROSITE" id="PS50109">
    <property type="entry name" value="HIS_KIN"/>
    <property type="match status" value="1"/>
</dbReference>
<feature type="modified residue" description="4-aspartylphosphate" evidence="4">
    <location>
        <position position="1092"/>
    </location>
</feature>
<evidence type="ECO:0000256" key="2">
    <source>
        <dbReference type="ARBA" id="ARBA00012438"/>
    </source>
</evidence>
<dbReference type="SMART" id="SM00448">
    <property type="entry name" value="REC"/>
    <property type="match status" value="1"/>
</dbReference>
<dbReference type="PANTHER" id="PTHR43065">
    <property type="entry name" value="SENSOR HISTIDINE KINASE"/>
    <property type="match status" value="1"/>
</dbReference>
<dbReference type="Gene3D" id="3.30.565.10">
    <property type="entry name" value="Histidine kinase-like ATPase, C-terminal domain"/>
    <property type="match status" value="1"/>
</dbReference>
<dbReference type="InterPro" id="IPR015943">
    <property type="entry name" value="WD40/YVTN_repeat-like_dom_sf"/>
</dbReference>
<dbReference type="SUPFAM" id="SSF52172">
    <property type="entry name" value="CheY-like"/>
    <property type="match status" value="1"/>
</dbReference>
<name>A0A518BQM8_9BACT</name>